<dbReference type="SMART" id="SM00102">
    <property type="entry name" value="ADF"/>
    <property type="match status" value="1"/>
</dbReference>
<organism evidence="4 5">
    <name type="scientific">Porites lobata</name>
    <dbReference type="NCBI Taxonomy" id="104759"/>
    <lineage>
        <taxon>Eukaryota</taxon>
        <taxon>Metazoa</taxon>
        <taxon>Cnidaria</taxon>
        <taxon>Anthozoa</taxon>
        <taxon>Hexacorallia</taxon>
        <taxon>Scleractinia</taxon>
        <taxon>Fungiina</taxon>
        <taxon>Poritidae</taxon>
        <taxon>Porites</taxon>
    </lineage>
</organism>
<sequence>MSGIKISDEVVDYYNNHFKQKKKVMYFLCALNPGGTEIVLKDDADKREEVGAYQDKTPEESKKNFDTMKDKLKTDDPCFIVFDFWFKKGERVENKMGVISWISDECPVKKRMVYGSVKDALTRKLEGTKSIQANDKGDLEFDSVVTVFK</sequence>
<dbReference type="SUPFAM" id="SSF55753">
    <property type="entry name" value="Actin depolymerizing proteins"/>
    <property type="match status" value="1"/>
</dbReference>
<reference evidence="4 5" key="1">
    <citation type="submission" date="2022-05" db="EMBL/GenBank/DDBJ databases">
        <authorList>
            <consortium name="Genoscope - CEA"/>
            <person name="William W."/>
        </authorList>
    </citation>
    <scope>NUCLEOTIDE SEQUENCE [LARGE SCALE GENOMIC DNA]</scope>
</reference>
<dbReference type="Pfam" id="PF00241">
    <property type="entry name" value="Cofilin_ADF"/>
    <property type="match status" value="1"/>
</dbReference>
<keyword evidence="2" id="KW-0009">Actin-binding</keyword>
<dbReference type="Proteomes" id="UP001159405">
    <property type="component" value="Unassembled WGS sequence"/>
</dbReference>
<protein>
    <recommendedName>
        <fullName evidence="3">ADF-H domain-containing protein</fullName>
    </recommendedName>
</protein>
<dbReference type="InterPro" id="IPR002108">
    <property type="entry name" value="ADF-H"/>
</dbReference>
<name>A0ABN8N3I1_9CNID</name>
<dbReference type="Gene3D" id="3.40.20.10">
    <property type="entry name" value="Severin"/>
    <property type="match status" value="1"/>
</dbReference>
<evidence type="ECO:0000256" key="2">
    <source>
        <dbReference type="ARBA" id="ARBA00023203"/>
    </source>
</evidence>
<dbReference type="InterPro" id="IPR029006">
    <property type="entry name" value="ADF-H/Gelsolin-like_dom_sf"/>
</dbReference>
<evidence type="ECO:0000313" key="4">
    <source>
        <dbReference type="EMBL" id="CAH3039141.1"/>
    </source>
</evidence>
<dbReference type="PROSITE" id="PS51263">
    <property type="entry name" value="ADF_H"/>
    <property type="match status" value="1"/>
</dbReference>
<evidence type="ECO:0000256" key="1">
    <source>
        <dbReference type="ARBA" id="ARBA00006844"/>
    </source>
</evidence>
<comment type="caution">
    <text evidence="4">The sequence shown here is derived from an EMBL/GenBank/DDBJ whole genome shotgun (WGS) entry which is preliminary data.</text>
</comment>
<dbReference type="InterPro" id="IPR017904">
    <property type="entry name" value="ADF/Cofilin"/>
</dbReference>
<proteinExistence type="inferred from homology"/>
<evidence type="ECO:0000259" key="3">
    <source>
        <dbReference type="PROSITE" id="PS51263"/>
    </source>
</evidence>
<gene>
    <name evidence="4" type="ORF">PLOB_00042993</name>
</gene>
<accession>A0ABN8N3I1</accession>
<dbReference type="EMBL" id="CALNXK010000007">
    <property type="protein sequence ID" value="CAH3039141.1"/>
    <property type="molecule type" value="Genomic_DNA"/>
</dbReference>
<comment type="similarity">
    <text evidence="1">Belongs to the actin-binding proteins ADF family.</text>
</comment>
<evidence type="ECO:0000313" key="5">
    <source>
        <dbReference type="Proteomes" id="UP001159405"/>
    </source>
</evidence>
<dbReference type="PANTHER" id="PTHR11913">
    <property type="entry name" value="COFILIN-RELATED"/>
    <property type="match status" value="1"/>
</dbReference>
<keyword evidence="5" id="KW-1185">Reference proteome</keyword>
<feature type="domain" description="ADF-H" evidence="3">
    <location>
        <begin position="3"/>
        <end position="149"/>
    </location>
</feature>